<evidence type="ECO:0000313" key="1">
    <source>
        <dbReference type="EMBL" id="MEN2786071.1"/>
    </source>
</evidence>
<proteinExistence type="predicted"/>
<name>A0ABU9XTH2_9SPHN</name>
<gene>
    <name evidence="1" type="ORF">ABC969_06495</name>
</gene>
<evidence type="ECO:0000313" key="2">
    <source>
        <dbReference type="Proteomes" id="UP001404104"/>
    </source>
</evidence>
<dbReference type="EMBL" id="JBDIMF010000002">
    <property type="protein sequence ID" value="MEN2786071.1"/>
    <property type="molecule type" value="Genomic_DNA"/>
</dbReference>
<sequence>MTRSLNRIRRLEERAGATDKHQQQIADDAQTFLARMTTLAGNFADGDHAVDDAIRAEWSPAQNVAWAIRFAPNRVSIILQEHA</sequence>
<comment type="caution">
    <text evidence="1">The sequence shown here is derived from an EMBL/GenBank/DDBJ whole genome shotgun (WGS) entry which is preliminary data.</text>
</comment>
<reference evidence="1 2" key="1">
    <citation type="submission" date="2024-05" db="EMBL/GenBank/DDBJ databases">
        <authorList>
            <person name="Liu Q."/>
            <person name="Xin Y.-H."/>
        </authorList>
    </citation>
    <scope>NUCLEOTIDE SEQUENCE [LARGE SCALE GENOMIC DNA]</scope>
    <source>
        <strain evidence="1 2">CGMCC 1.15349</strain>
    </source>
</reference>
<protein>
    <submittedName>
        <fullName evidence="1">Uncharacterized protein</fullName>
    </submittedName>
</protein>
<organism evidence="1 2">
    <name type="scientific">Sphingomonas qilianensis</name>
    <dbReference type="NCBI Taxonomy" id="1736690"/>
    <lineage>
        <taxon>Bacteria</taxon>
        <taxon>Pseudomonadati</taxon>
        <taxon>Pseudomonadota</taxon>
        <taxon>Alphaproteobacteria</taxon>
        <taxon>Sphingomonadales</taxon>
        <taxon>Sphingomonadaceae</taxon>
        <taxon>Sphingomonas</taxon>
    </lineage>
</organism>
<dbReference type="RefSeq" id="WP_345863865.1">
    <property type="nucleotide sequence ID" value="NZ_JBDIMF010000002.1"/>
</dbReference>
<dbReference type="Proteomes" id="UP001404104">
    <property type="component" value="Unassembled WGS sequence"/>
</dbReference>
<accession>A0ABU9XTH2</accession>
<keyword evidence="2" id="KW-1185">Reference proteome</keyword>